<evidence type="ECO:0000256" key="6">
    <source>
        <dbReference type="ARBA" id="ARBA00022989"/>
    </source>
</evidence>
<evidence type="ECO:0000256" key="9">
    <source>
        <dbReference type="ARBA" id="ARBA00023180"/>
    </source>
</evidence>
<dbReference type="HOGENOM" id="CLU_001038_1_1_1"/>
<gene>
    <name evidence="12" type="ORF">IscW_ISCW020407</name>
</gene>
<dbReference type="PANTHER" id="PTHR11640">
    <property type="entry name" value="NEPHRIN"/>
    <property type="match status" value="1"/>
</dbReference>
<keyword evidence="2" id="KW-0812">Transmembrane</keyword>
<dbReference type="InterPro" id="IPR003598">
    <property type="entry name" value="Ig_sub2"/>
</dbReference>
<dbReference type="SUPFAM" id="SSF48726">
    <property type="entry name" value="Immunoglobulin"/>
    <property type="match status" value="7"/>
</dbReference>
<dbReference type="FunFam" id="2.60.40.10:FF:000104">
    <property type="entry name" value="Down syndrome cell adhesion molecule b"/>
    <property type="match status" value="1"/>
</dbReference>
<keyword evidence="6" id="KW-1133">Transmembrane helix</keyword>
<feature type="domain" description="Ig-like" evidence="11">
    <location>
        <begin position="580"/>
        <end position="673"/>
    </location>
</feature>
<evidence type="ECO:0000256" key="2">
    <source>
        <dbReference type="ARBA" id="ARBA00022692"/>
    </source>
</evidence>
<keyword evidence="7" id="KW-0472">Membrane</keyword>
<comment type="subcellular location">
    <subcellularLocation>
        <location evidence="1">Membrane</location>
        <topology evidence="1">Single-pass type I membrane protein</topology>
    </subcellularLocation>
</comment>
<feature type="domain" description="Ig-like" evidence="11">
    <location>
        <begin position="295"/>
        <end position="389"/>
    </location>
</feature>
<dbReference type="InterPro" id="IPR051275">
    <property type="entry name" value="Cell_adhesion_signaling"/>
</dbReference>
<feature type="non-terminal residue" evidence="12">
    <location>
        <position position="805"/>
    </location>
</feature>
<dbReference type="InterPro" id="IPR036179">
    <property type="entry name" value="Ig-like_dom_sf"/>
</dbReference>
<evidence type="ECO:0000256" key="10">
    <source>
        <dbReference type="ARBA" id="ARBA00023319"/>
    </source>
</evidence>
<evidence type="ECO:0000256" key="3">
    <source>
        <dbReference type="ARBA" id="ARBA00022729"/>
    </source>
</evidence>
<dbReference type="InterPro" id="IPR013098">
    <property type="entry name" value="Ig_I-set"/>
</dbReference>
<name>B7PZA3_IXOSC</name>
<dbReference type="EMBL" id="DS825389">
    <property type="protein sequence ID" value="EEC11925.1"/>
    <property type="molecule type" value="Genomic_DNA"/>
</dbReference>
<sequence length="805" mass="88699">VQQQYEIRVYDDFVIRMNTGVLRCHVPNYVREYVIVTSWVRSDGFIISNSKYVAFSTGELHVRRAGPEDSHHSFQCQTKDTLTGAVTSSITAGKLVITEPHSSIPAKVIHWSRQVDGPQGSAVFIPCEAQGHPQPMYRWYRQYGGRLMPQLPMNEPRLVLVGGTLVLRRATVQDSGTYVCVVSNGAGAEEKNEIQLLVTEPLEVEMRPRVQEVRSGETVTLNCSVSGFPVRSVTWTKDSRPVSAGPALRRLVLLNRYALRIQAAQSQDSGLYQCFAGNERDSAQGHAYVRVKSEPPVLVSHFEESVVRREEPVSLRCAATGTPLPQITWSVYDVQVHDSGQVRVGDYVSRDGSVISFVNFTKVRLEDGGTYRCEAANEHGQDSYSARLNVAGPPTVQPMANRTVVAGRKLLLHCPYSGYPISKVIWRKGNLPSSKRVMPYQNGTLALETVSRNDDEGRYSCIVRNDQDAEATNQLNLRVLVPPSITPFSFPEKPQLGSRASVTCSVPEGDAPIRLSWLRDGVPISSSSSPGVTLGHVDDFISTLVFKSLREEHTAVYTCLASNEAALVNYSAPLVVYAPPRWRLEPADATVTTGERVVLDCQADGTPEPRVRWKKSAGVQSTEFRTVISSSRMQALVNGSLVIQEIETSDAGGYMCEASNGVGLPLYTVVQVSVHAPAKVRQRFLSHMTGKGQTVNLRCDASGDEPIHFFWSKDSRPIKTFSNPRYTIKDSARPGSPSSDFTILLAEKNDTGAIKCEVSNAYGHDEQITHLSIQDRPDEPPRPEVLNVVSRSVTVLWKSPSDGNS</sequence>
<dbReference type="Proteomes" id="UP000001555">
    <property type="component" value="Unassembled WGS sequence"/>
</dbReference>
<evidence type="ECO:0000313" key="12">
    <source>
        <dbReference type="EMBL" id="EEC11925.1"/>
    </source>
</evidence>
<feature type="domain" description="Ig-like" evidence="11">
    <location>
        <begin position="201"/>
        <end position="290"/>
    </location>
</feature>
<evidence type="ECO:0000313" key="13">
    <source>
        <dbReference type="EnsemblMetazoa" id="ISCW020407-PA"/>
    </source>
</evidence>
<evidence type="ECO:0000256" key="7">
    <source>
        <dbReference type="ARBA" id="ARBA00023136"/>
    </source>
</evidence>
<dbReference type="Gene3D" id="2.60.40.10">
    <property type="entry name" value="Immunoglobulins"/>
    <property type="match status" value="8"/>
</dbReference>
<dbReference type="SMART" id="SM00409">
    <property type="entry name" value="IG"/>
    <property type="match status" value="7"/>
</dbReference>
<dbReference type="AlphaFoldDB" id="B7PZA3"/>
<accession>B7PZA3</accession>
<keyword evidence="5" id="KW-0130">Cell adhesion</keyword>
<dbReference type="OrthoDB" id="6429135at2759"/>
<dbReference type="VEuPathDB" id="VectorBase:ISCW020407"/>
<dbReference type="CDD" id="cd00096">
    <property type="entry name" value="Ig"/>
    <property type="match status" value="1"/>
</dbReference>
<keyword evidence="9" id="KW-0325">Glycoprotein</keyword>
<dbReference type="GO" id="GO:0043005">
    <property type="term" value="C:neuron projection"/>
    <property type="evidence" value="ECO:0000318"/>
    <property type="project" value="GO_Central"/>
</dbReference>
<dbReference type="Pfam" id="PF13927">
    <property type="entry name" value="Ig_3"/>
    <property type="match status" value="4"/>
</dbReference>
<dbReference type="VEuPathDB" id="VectorBase:ISCP_038227"/>
<reference evidence="12 14" key="1">
    <citation type="submission" date="2008-03" db="EMBL/GenBank/DDBJ databases">
        <title>Annotation of Ixodes scapularis.</title>
        <authorList>
            <consortium name="Ixodes scapularis Genome Project Consortium"/>
            <person name="Caler E."/>
            <person name="Hannick L.I."/>
            <person name="Bidwell S."/>
            <person name="Joardar V."/>
            <person name="Thiagarajan M."/>
            <person name="Amedeo P."/>
            <person name="Galinsky K.J."/>
            <person name="Schobel S."/>
            <person name="Inman J."/>
            <person name="Hostetler J."/>
            <person name="Miller J."/>
            <person name="Hammond M."/>
            <person name="Megy K."/>
            <person name="Lawson D."/>
            <person name="Kodira C."/>
            <person name="Sutton G."/>
            <person name="Meyer J."/>
            <person name="Hill C.A."/>
            <person name="Birren B."/>
            <person name="Nene V."/>
            <person name="Collins F."/>
            <person name="Alarcon-Chaidez F."/>
            <person name="Wikel S."/>
            <person name="Strausberg R."/>
        </authorList>
    </citation>
    <scope>NUCLEOTIDE SEQUENCE [LARGE SCALE GENOMIC DNA]</scope>
    <source>
        <strain evidence="14">Wikel</strain>
        <strain evidence="12">Wikel colony</strain>
    </source>
</reference>
<keyword evidence="4" id="KW-0677">Repeat</keyword>
<dbReference type="EMBL" id="ABJB010308487">
    <property type="status" value="NOT_ANNOTATED_CDS"/>
    <property type="molecule type" value="Genomic_DNA"/>
</dbReference>
<evidence type="ECO:0000259" key="11">
    <source>
        <dbReference type="PROSITE" id="PS50835"/>
    </source>
</evidence>
<dbReference type="InterPro" id="IPR013106">
    <property type="entry name" value="Ig_V-set"/>
</dbReference>
<feature type="domain" description="Ig-like" evidence="11">
    <location>
        <begin position="394"/>
        <end position="478"/>
    </location>
</feature>
<dbReference type="FunFam" id="2.60.40.10:FF:000017">
    <property type="entry name" value="Down syndrome cell adhesion molecule b"/>
    <property type="match status" value="1"/>
</dbReference>
<dbReference type="InterPro" id="IPR007110">
    <property type="entry name" value="Ig-like_dom"/>
</dbReference>
<dbReference type="PANTHER" id="PTHR11640:SF31">
    <property type="entry name" value="IRREGULAR CHIASM C-ROUGHEST PROTEIN-RELATED"/>
    <property type="match status" value="1"/>
</dbReference>
<proteinExistence type="predicted"/>
<dbReference type="VEuPathDB" id="VectorBase:ISCI020407"/>
<dbReference type="SMART" id="SM00408">
    <property type="entry name" value="IGc2"/>
    <property type="match status" value="7"/>
</dbReference>
<dbReference type="Pfam" id="PF07679">
    <property type="entry name" value="I-set"/>
    <property type="match status" value="3"/>
</dbReference>
<dbReference type="FunCoup" id="B7PZA3">
    <property type="interactions" value="4"/>
</dbReference>
<dbReference type="InterPro" id="IPR013783">
    <property type="entry name" value="Ig-like_fold"/>
</dbReference>
<feature type="domain" description="Ig-like" evidence="11">
    <location>
        <begin position="483"/>
        <end position="575"/>
    </location>
</feature>
<protein>
    <submittedName>
        <fullName evidence="12 13">Down syndrome cell adhesion molecule, putative</fullName>
    </submittedName>
</protein>
<feature type="domain" description="Ig-like" evidence="11">
    <location>
        <begin position="677"/>
        <end position="772"/>
    </location>
</feature>
<evidence type="ECO:0000256" key="1">
    <source>
        <dbReference type="ARBA" id="ARBA00004479"/>
    </source>
</evidence>
<dbReference type="EnsemblMetazoa" id="ISCW020407-RA">
    <property type="protein sequence ID" value="ISCW020407-PA"/>
    <property type="gene ID" value="ISCW020407"/>
</dbReference>
<evidence type="ECO:0000313" key="14">
    <source>
        <dbReference type="Proteomes" id="UP000001555"/>
    </source>
</evidence>
<evidence type="ECO:0000256" key="5">
    <source>
        <dbReference type="ARBA" id="ARBA00022889"/>
    </source>
</evidence>
<dbReference type="GO" id="GO:0016020">
    <property type="term" value="C:membrane"/>
    <property type="evidence" value="ECO:0007669"/>
    <property type="project" value="UniProtKB-SubCell"/>
</dbReference>
<dbReference type="GO" id="GO:0007155">
    <property type="term" value="P:cell adhesion"/>
    <property type="evidence" value="ECO:0007669"/>
    <property type="project" value="UniProtKB-KW"/>
</dbReference>
<keyword evidence="10" id="KW-0393">Immunoglobulin domain</keyword>
<organism>
    <name type="scientific">Ixodes scapularis</name>
    <name type="common">Black-legged tick</name>
    <name type="synonym">Deer tick</name>
    <dbReference type="NCBI Taxonomy" id="6945"/>
    <lineage>
        <taxon>Eukaryota</taxon>
        <taxon>Metazoa</taxon>
        <taxon>Ecdysozoa</taxon>
        <taxon>Arthropoda</taxon>
        <taxon>Chelicerata</taxon>
        <taxon>Arachnida</taxon>
        <taxon>Acari</taxon>
        <taxon>Parasitiformes</taxon>
        <taxon>Ixodida</taxon>
        <taxon>Ixodoidea</taxon>
        <taxon>Ixodidae</taxon>
        <taxon>Ixodinae</taxon>
        <taxon>Ixodes</taxon>
    </lineage>
</organism>
<dbReference type="SMART" id="SM00406">
    <property type="entry name" value="IGv"/>
    <property type="match status" value="3"/>
</dbReference>
<dbReference type="FunFam" id="2.60.40.10:FF:000333">
    <property type="entry name" value="Down syndrome cell adhesion molecule"/>
    <property type="match status" value="1"/>
</dbReference>
<dbReference type="EMBL" id="ABJB010719444">
    <property type="status" value="NOT_ANNOTATED_CDS"/>
    <property type="molecule type" value="Genomic_DNA"/>
</dbReference>
<dbReference type="PROSITE" id="PS50835">
    <property type="entry name" value="IG_LIKE"/>
    <property type="match status" value="7"/>
</dbReference>
<keyword evidence="14" id="KW-1185">Reference proteome</keyword>
<keyword evidence="3" id="KW-0732">Signal</keyword>
<evidence type="ECO:0000256" key="8">
    <source>
        <dbReference type="ARBA" id="ARBA00023157"/>
    </source>
</evidence>
<dbReference type="PaxDb" id="6945-B7PZA3"/>
<dbReference type="FunFam" id="2.60.40.10:FF:000032">
    <property type="entry name" value="palladin isoform X1"/>
    <property type="match status" value="1"/>
</dbReference>
<feature type="domain" description="Ig-like" evidence="11">
    <location>
        <begin position="100"/>
        <end position="195"/>
    </location>
</feature>
<evidence type="ECO:0000256" key="4">
    <source>
        <dbReference type="ARBA" id="ARBA00022737"/>
    </source>
</evidence>
<feature type="non-terminal residue" evidence="12">
    <location>
        <position position="1"/>
    </location>
</feature>
<dbReference type="InterPro" id="IPR003599">
    <property type="entry name" value="Ig_sub"/>
</dbReference>
<keyword evidence="8" id="KW-1015">Disulfide bond</keyword>
<reference evidence="13" key="2">
    <citation type="submission" date="2020-05" db="UniProtKB">
        <authorList>
            <consortium name="EnsemblMetazoa"/>
        </authorList>
    </citation>
    <scope>IDENTIFICATION</scope>
    <source>
        <strain evidence="13">wikel</strain>
    </source>
</reference>